<dbReference type="PRINTS" id="PR00313">
    <property type="entry name" value="CABNDNGRPT"/>
</dbReference>
<protein>
    <submittedName>
        <fullName evidence="1">Poly(Beta-D-mannuronate) C5 epimerase 5</fullName>
        <ecNumber evidence="1">5.1.3.-</ecNumber>
    </submittedName>
</protein>
<dbReference type="InterPro" id="IPR010221">
    <property type="entry name" value="VCBS_dom"/>
</dbReference>
<dbReference type="PATRIC" id="fig|989403.3.peg.1142"/>
<dbReference type="InterPro" id="IPR013517">
    <property type="entry name" value="FG-GAP"/>
</dbReference>
<dbReference type="InterPro" id="IPR018511">
    <property type="entry name" value="Hemolysin-typ_Ca-bd_CS"/>
</dbReference>
<name>A0A166A2U8_9HYPH</name>
<organism evidence="1 2">
    <name type="scientific">Pseudovibrio axinellae</name>
    <dbReference type="NCBI Taxonomy" id="989403"/>
    <lineage>
        <taxon>Bacteria</taxon>
        <taxon>Pseudomonadati</taxon>
        <taxon>Pseudomonadota</taxon>
        <taxon>Alphaproteobacteria</taxon>
        <taxon>Hyphomicrobiales</taxon>
        <taxon>Stappiaceae</taxon>
        <taxon>Pseudovibrio</taxon>
    </lineage>
</organism>
<dbReference type="NCBIfam" id="TIGR01965">
    <property type="entry name" value="VCBS_repeat"/>
    <property type="match status" value="4"/>
</dbReference>
<evidence type="ECO:0000313" key="1">
    <source>
        <dbReference type="EMBL" id="KZL20574.1"/>
    </source>
</evidence>
<dbReference type="Proteomes" id="UP000076577">
    <property type="component" value="Unassembled WGS sequence"/>
</dbReference>
<accession>A0A166A2U8</accession>
<dbReference type="Pfam" id="PF17963">
    <property type="entry name" value="Big_9"/>
    <property type="match status" value="4"/>
</dbReference>
<dbReference type="EC" id="5.1.3.-" evidence="1"/>
<dbReference type="Gene3D" id="2.150.10.10">
    <property type="entry name" value="Serralysin-like metalloprotease, C-terminal"/>
    <property type="match status" value="1"/>
</dbReference>
<dbReference type="GO" id="GO:0005509">
    <property type="term" value="F:calcium ion binding"/>
    <property type="evidence" value="ECO:0007669"/>
    <property type="project" value="InterPro"/>
</dbReference>
<dbReference type="GO" id="GO:0016853">
    <property type="term" value="F:isomerase activity"/>
    <property type="evidence" value="ECO:0007669"/>
    <property type="project" value="UniProtKB-KW"/>
</dbReference>
<dbReference type="SUPFAM" id="SSF63825">
    <property type="entry name" value="YWTD domain"/>
    <property type="match status" value="1"/>
</dbReference>
<dbReference type="OrthoDB" id="8479154at2"/>
<dbReference type="Gene3D" id="2.60.40.2810">
    <property type="match status" value="1"/>
</dbReference>
<dbReference type="Pfam" id="PF00353">
    <property type="entry name" value="HemolysinCabind"/>
    <property type="match status" value="1"/>
</dbReference>
<dbReference type="EMBL" id="LMCB01000006">
    <property type="protein sequence ID" value="KZL20574.1"/>
    <property type="molecule type" value="Genomic_DNA"/>
</dbReference>
<dbReference type="InterPro" id="IPR001343">
    <property type="entry name" value="Hemolysn_Ca-bd"/>
</dbReference>
<gene>
    <name evidence="1" type="primary">algE5</name>
    <name evidence="1" type="ORF">PsAD2_01060</name>
</gene>
<dbReference type="PROSITE" id="PS00330">
    <property type="entry name" value="HEMOLYSIN_CALCIUM"/>
    <property type="match status" value="2"/>
</dbReference>
<dbReference type="PANTHER" id="PTHR36220">
    <property type="entry name" value="UNNAMED PRODUCT"/>
    <property type="match status" value="1"/>
</dbReference>
<dbReference type="RefSeq" id="WP_068003382.1">
    <property type="nucleotide sequence ID" value="NZ_LMCB01000006.1"/>
</dbReference>
<keyword evidence="2" id="KW-1185">Reference proteome</keyword>
<dbReference type="PANTHER" id="PTHR36220:SF1">
    <property type="entry name" value="GAMMA TUBULIN COMPLEX COMPONENT C-TERMINAL DOMAIN-CONTAINING PROTEIN"/>
    <property type="match status" value="1"/>
</dbReference>
<dbReference type="NCBIfam" id="NF012211">
    <property type="entry name" value="tand_rpt_95"/>
    <property type="match status" value="3"/>
</dbReference>
<proteinExistence type="predicted"/>
<keyword evidence="1" id="KW-0413">Isomerase</keyword>
<dbReference type="Pfam" id="PF14312">
    <property type="entry name" value="FG-GAP_2"/>
    <property type="match status" value="3"/>
</dbReference>
<sequence length="907" mass="93199">MSNIAPISYPVSVYADENGVIAVRVIFQDSDLSDVHSLALNTTEMLGSGTVVSDDTFHYDPGTAFDYLAAGETASDTFSYTVTDSAGESSTSTITITITGQNDGPVAAALAVQTDENTAIIVSPDFIDPDTNDTHTFTVDTTATLGSVTVNVDGTFSYDPNGMFDDLEAGETATDTFTYTVTDAAGETSTETVTVTVHGLSSNTPPTTFPVELTADEDGTIVFRITYQDPDVGDTHTYTVNTDGLLGTLTETSDGTFDYTPGAAFDFLSYGETGTDTFTYTVTDNFGGTSTSTVTLTITGQNDAPVASAMNVTTQESNPLVITPDFVDPDASDTHTFTVDTTSTTGTVTINSDGTFTYNPNGNFDDLERGETATDAFTYTVTDNSGESSTQTVTVTIQGEGDINATAAKLLASDGAEKDQFGFGTQVNDHGVVVVGSYADDDKAANSGSVYVYTPEGDGYVETKLVASDGASVDNFGRSVAVNNSGTIAVSAFHDDDNAEDSGSIYVYTPTAGGGYSEVKLTASDGVADHLLGATLSMNSDGVIAASAHGANSDRIYIFTPDGSGGYTETKLVAPGTNGFGVATLNINDNGVVFADGLGALAYVFTPDGSGGYTQLQLSAPDSSETFGIGGAVENDGTIVVGSEGAIYIYEPDGSGNYIISKMMTGSGTGRALSINESGIIVAGSIEGNGAAYVYIPDGSGDYQELVLTAFDGAVNDNFGRSVSINEDGVITIGAYGDDDNGSYSGSVSIFTPDADGNYVGPDGTIYQPTGTPVIETFDATELVITGTDAAEVLMGGNAADTIKGNGGDDSISGGAGDDQLTGGDGNDTFVFKAGNAGHDTVLDFTTGVDAQDLIELDAALFADYDAVLAAAHESGADTVITIDAETSVTLKGIQISDLDQSDFSFL</sequence>
<dbReference type="InterPro" id="IPR011049">
    <property type="entry name" value="Serralysin-like_metalloprot_C"/>
</dbReference>
<reference evidence="1 2" key="1">
    <citation type="journal article" date="2016" name="Front. Microbiol.">
        <title>Comparative Genomic Analysis Reveals a Diverse Repertoire of Genes Involved in Prokaryote-Eukaryote Interactions within the Pseudovibrio Genus.</title>
        <authorList>
            <person name="Romano S."/>
            <person name="Fernandez-Guerra A."/>
            <person name="Reen F.J."/>
            <person name="Glockner F.O."/>
            <person name="Crowley S.P."/>
            <person name="O'Sullivan O."/>
            <person name="Cotter P.D."/>
            <person name="Adams C."/>
            <person name="Dobson A.D."/>
            <person name="O'Gara F."/>
        </authorList>
    </citation>
    <scope>NUCLEOTIDE SEQUENCE [LARGE SCALE GENOMIC DNA]</scope>
    <source>
        <strain evidence="1 2">Ad2</strain>
    </source>
</reference>
<comment type="caution">
    <text evidence="1">The sequence shown here is derived from an EMBL/GenBank/DDBJ whole genome shotgun (WGS) entry which is preliminary data.</text>
</comment>
<dbReference type="AlphaFoldDB" id="A0A166A2U8"/>
<evidence type="ECO:0000313" key="2">
    <source>
        <dbReference type="Proteomes" id="UP000076577"/>
    </source>
</evidence>